<comment type="pathway">
    <text evidence="2">Cell wall biogenesis; peptidoglycan biosynthesis.</text>
</comment>
<dbReference type="PANTHER" id="PTHR23135:SF4">
    <property type="entry name" value="UDP-N-ACETYLMURAMOYL-L-ALANYL-D-GLUTAMATE--2,6-DIAMINOPIMELATE LIGASE MURE HOMOLOG, CHLOROPLASTIC"/>
    <property type="match status" value="1"/>
</dbReference>
<dbReference type="Gene3D" id="3.90.190.20">
    <property type="entry name" value="Mur ligase, C-terminal domain"/>
    <property type="match status" value="1"/>
</dbReference>
<dbReference type="Pfam" id="PF02875">
    <property type="entry name" value="Mur_ligase_C"/>
    <property type="match status" value="1"/>
</dbReference>
<gene>
    <name evidence="5" type="ORF">COW88_01975</name>
</gene>
<dbReference type="InterPro" id="IPR036615">
    <property type="entry name" value="Mur_ligase_C_dom_sf"/>
</dbReference>
<evidence type="ECO:0000313" key="6">
    <source>
        <dbReference type="Proteomes" id="UP000230638"/>
    </source>
</evidence>
<reference evidence="5 6" key="1">
    <citation type="submission" date="2017-09" db="EMBL/GenBank/DDBJ databases">
        <title>Depth-based differentiation of microbial function through sediment-hosted aquifers and enrichment of novel symbionts in the deep terrestrial subsurface.</title>
        <authorList>
            <person name="Probst A.J."/>
            <person name="Ladd B."/>
            <person name="Jarett J.K."/>
            <person name="Geller-Mcgrath D.E."/>
            <person name="Sieber C.M."/>
            <person name="Emerson J.B."/>
            <person name="Anantharaman K."/>
            <person name="Thomas B.C."/>
            <person name="Malmstrom R."/>
            <person name="Stieglmeier M."/>
            <person name="Klingl A."/>
            <person name="Woyke T."/>
            <person name="Ryan C.M."/>
            <person name="Banfield J.F."/>
        </authorList>
    </citation>
    <scope>NUCLEOTIDE SEQUENCE [LARGE SCALE GENOMIC DNA]</scope>
    <source>
        <strain evidence="5">CG22_combo_CG10-13_8_21_14_all_47_15</strain>
    </source>
</reference>
<dbReference type="Pfam" id="PF08245">
    <property type="entry name" value="Mur_ligase_M"/>
    <property type="match status" value="1"/>
</dbReference>
<dbReference type="EMBL" id="PCTL01000020">
    <property type="protein sequence ID" value="PIP73474.1"/>
    <property type="molecule type" value="Genomic_DNA"/>
</dbReference>
<dbReference type="PANTHER" id="PTHR23135">
    <property type="entry name" value="MUR LIGASE FAMILY MEMBER"/>
    <property type="match status" value="1"/>
</dbReference>
<dbReference type="GO" id="GO:0005737">
    <property type="term" value="C:cytoplasm"/>
    <property type="evidence" value="ECO:0007669"/>
    <property type="project" value="UniProtKB-SubCell"/>
</dbReference>
<dbReference type="UniPathway" id="UPA00219"/>
<dbReference type="NCBIfam" id="TIGR01085">
    <property type="entry name" value="murE"/>
    <property type="match status" value="1"/>
</dbReference>
<comment type="caution">
    <text evidence="5">The sequence shown here is derived from an EMBL/GenBank/DDBJ whole genome shotgun (WGS) entry which is preliminary data.</text>
</comment>
<protein>
    <recommendedName>
        <fullName evidence="7">UDP-N-acetylmuramoyl-L-alanyl-D-glutamate--2, 6-diaminopimelate ligase</fullName>
    </recommendedName>
</protein>
<comment type="subcellular location">
    <subcellularLocation>
        <location evidence="2">Cytoplasm</location>
    </subcellularLocation>
</comment>
<keyword evidence="2" id="KW-0131">Cell cycle</keyword>
<evidence type="ECO:0008006" key="7">
    <source>
        <dbReference type="Google" id="ProtNLM"/>
    </source>
</evidence>
<dbReference type="InterPro" id="IPR005761">
    <property type="entry name" value="UDP-N-AcMur-Glu-dNH2Pim_ligase"/>
</dbReference>
<dbReference type="Proteomes" id="UP000230638">
    <property type="component" value="Unassembled WGS sequence"/>
</dbReference>
<accession>A0A2H0CUA9</accession>
<proteinExistence type="inferred from homology"/>
<evidence type="ECO:0000256" key="1">
    <source>
        <dbReference type="ARBA" id="ARBA00005898"/>
    </source>
</evidence>
<organism evidence="5 6">
    <name type="scientific">Candidatus Lloydbacteria bacterium CG22_combo_CG10-13_8_21_14_all_47_15</name>
    <dbReference type="NCBI Taxonomy" id="1974635"/>
    <lineage>
        <taxon>Bacteria</taxon>
        <taxon>Candidatus Lloydiibacteriota</taxon>
    </lineage>
</organism>
<dbReference type="GO" id="GO:0071555">
    <property type="term" value="P:cell wall organization"/>
    <property type="evidence" value="ECO:0007669"/>
    <property type="project" value="UniProtKB-KW"/>
</dbReference>
<dbReference type="SUPFAM" id="SSF53623">
    <property type="entry name" value="MurD-like peptide ligases, catalytic domain"/>
    <property type="match status" value="1"/>
</dbReference>
<dbReference type="AlphaFoldDB" id="A0A2H0CUA9"/>
<evidence type="ECO:0000259" key="3">
    <source>
        <dbReference type="Pfam" id="PF02875"/>
    </source>
</evidence>
<dbReference type="Gene3D" id="3.40.1190.10">
    <property type="entry name" value="Mur-like, catalytic domain"/>
    <property type="match status" value="1"/>
</dbReference>
<evidence type="ECO:0000313" key="5">
    <source>
        <dbReference type="EMBL" id="PIP73474.1"/>
    </source>
</evidence>
<dbReference type="CDD" id="cd01983">
    <property type="entry name" value="SIMIBI"/>
    <property type="match status" value="1"/>
</dbReference>
<dbReference type="GO" id="GO:0005524">
    <property type="term" value="F:ATP binding"/>
    <property type="evidence" value="ECO:0007669"/>
    <property type="project" value="InterPro"/>
</dbReference>
<dbReference type="SUPFAM" id="SSF53244">
    <property type="entry name" value="MurD-like peptide ligases, peptide-binding domain"/>
    <property type="match status" value="1"/>
</dbReference>
<keyword evidence="2" id="KW-0132">Cell division</keyword>
<evidence type="ECO:0000256" key="2">
    <source>
        <dbReference type="RuleBase" id="RU004135"/>
    </source>
</evidence>
<dbReference type="GO" id="GO:0008360">
    <property type="term" value="P:regulation of cell shape"/>
    <property type="evidence" value="ECO:0007669"/>
    <property type="project" value="UniProtKB-KW"/>
</dbReference>
<feature type="domain" description="Mur ligase central" evidence="4">
    <location>
        <begin position="49"/>
        <end position="244"/>
    </location>
</feature>
<keyword evidence="2" id="KW-0573">Peptidoglycan synthesis</keyword>
<name>A0A2H0CUA9_9BACT</name>
<keyword evidence="2" id="KW-0961">Cell wall biogenesis/degradation</keyword>
<sequence>MLERLLSFWKKIIPKPIFSAGQPVYHWLLAFLGALRYNFPSRHLKVIAITGTKGKTTVVELINAILEEAGYTTALTSTLRIKVADASEPNLLKMTMPGRFFIQRFLSRAANAGCDYALIETSSEAVKQFRHKYIWLNALIFTNLAPEHLEAHGSYEKYRGAKLKIAEALAESPKKDRALIVNADDREADKFLAISVPRKFTYALADAEPYELRKKMLAMTLFGEKISAHFSGKPAIYNILAAATFAESEGIDTKTMKRAIEKLQGVPGRMERIDEGQSFTVIVDYAHTPDSLQQTYETFGDARKICVLGATGGGRDRWKRPEFGKIAAEHCSQIFLTNEDPYDENPETIVRDIAIGITGKTYEIEMDRRTAIRKALAEAKAGDAVILTGKGTDPYIIGARGAKEPWNEAEIVREELRTLTSTPNKTANT</sequence>
<dbReference type="GO" id="GO:0016881">
    <property type="term" value="F:acid-amino acid ligase activity"/>
    <property type="evidence" value="ECO:0007669"/>
    <property type="project" value="InterPro"/>
</dbReference>
<dbReference type="InterPro" id="IPR004101">
    <property type="entry name" value="Mur_ligase_C"/>
</dbReference>
<dbReference type="InterPro" id="IPR013221">
    <property type="entry name" value="Mur_ligase_cen"/>
</dbReference>
<keyword evidence="2" id="KW-0133">Cell shape</keyword>
<comment type="similarity">
    <text evidence="1">Belongs to the MurCDEF family. MurE subfamily.</text>
</comment>
<dbReference type="GO" id="GO:0051301">
    <property type="term" value="P:cell division"/>
    <property type="evidence" value="ECO:0007669"/>
    <property type="project" value="UniProtKB-KW"/>
</dbReference>
<dbReference type="InterPro" id="IPR036565">
    <property type="entry name" value="Mur-like_cat_sf"/>
</dbReference>
<dbReference type="GO" id="GO:0009252">
    <property type="term" value="P:peptidoglycan biosynthetic process"/>
    <property type="evidence" value="ECO:0007669"/>
    <property type="project" value="UniProtKB-UniPathway"/>
</dbReference>
<evidence type="ECO:0000259" key="4">
    <source>
        <dbReference type="Pfam" id="PF08245"/>
    </source>
</evidence>
<feature type="domain" description="Mur ligase C-terminal" evidence="3">
    <location>
        <begin position="268"/>
        <end position="391"/>
    </location>
</feature>